<dbReference type="InterPro" id="IPR006140">
    <property type="entry name" value="D-isomer_DH_NAD-bd"/>
</dbReference>
<protein>
    <submittedName>
        <fullName evidence="4">D-2-hydroxyacid dehydrogenase</fullName>
    </submittedName>
</protein>
<dbReference type="PANTHER" id="PTHR43333">
    <property type="entry name" value="2-HACID_DH_C DOMAIN-CONTAINING PROTEIN"/>
    <property type="match status" value="1"/>
</dbReference>
<dbReference type="RefSeq" id="WP_353649735.1">
    <property type="nucleotide sequence ID" value="NZ_CP159218.1"/>
</dbReference>
<dbReference type="GO" id="GO:0051287">
    <property type="term" value="F:NAD binding"/>
    <property type="evidence" value="ECO:0007669"/>
    <property type="project" value="InterPro"/>
</dbReference>
<reference evidence="4" key="1">
    <citation type="submission" date="2024-05" db="EMBL/GenBank/DDBJ databases">
        <authorList>
            <person name="Cai S.Y."/>
            <person name="Jin L.M."/>
            <person name="Li H.R."/>
        </authorList>
    </citation>
    <scope>NUCLEOTIDE SEQUENCE</scope>
    <source>
        <strain evidence="4">A5-74</strain>
    </source>
</reference>
<keyword evidence="1" id="KW-0560">Oxidoreductase</keyword>
<dbReference type="AlphaFoldDB" id="A0AAU8DR41"/>
<dbReference type="InterPro" id="IPR036291">
    <property type="entry name" value="NAD(P)-bd_dom_sf"/>
</dbReference>
<gene>
    <name evidence="4" type="ORF">ABLG96_01890</name>
</gene>
<dbReference type="GO" id="GO:0016616">
    <property type="term" value="F:oxidoreductase activity, acting on the CH-OH group of donors, NAD or NADP as acceptor"/>
    <property type="evidence" value="ECO:0007669"/>
    <property type="project" value="UniProtKB-ARBA"/>
</dbReference>
<dbReference type="EMBL" id="CP159218">
    <property type="protein sequence ID" value="XCG64122.1"/>
    <property type="molecule type" value="Genomic_DNA"/>
</dbReference>
<evidence type="ECO:0000256" key="2">
    <source>
        <dbReference type="ARBA" id="ARBA00023027"/>
    </source>
</evidence>
<dbReference type="PROSITE" id="PS00671">
    <property type="entry name" value="D_2_HYDROXYACID_DH_3"/>
    <property type="match status" value="1"/>
</dbReference>
<keyword evidence="2" id="KW-0520">NAD</keyword>
<feature type="domain" description="D-isomer specific 2-hydroxyacid dehydrogenase NAD-binding" evidence="3">
    <location>
        <begin position="135"/>
        <end position="305"/>
    </location>
</feature>
<proteinExistence type="predicted"/>
<dbReference type="SUPFAM" id="SSF51735">
    <property type="entry name" value="NAD(P)-binding Rossmann-fold domains"/>
    <property type="match status" value="1"/>
</dbReference>
<evidence type="ECO:0000259" key="3">
    <source>
        <dbReference type="Pfam" id="PF02826"/>
    </source>
</evidence>
<dbReference type="CDD" id="cd05300">
    <property type="entry name" value="2-Hacid_dh_1"/>
    <property type="match status" value="1"/>
</dbReference>
<accession>A0AAU8DR41</accession>
<evidence type="ECO:0000313" key="4">
    <source>
        <dbReference type="EMBL" id="XCG64122.1"/>
    </source>
</evidence>
<dbReference type="Gene3D" id="3.40.50.720">
    <property type="entry name" value="NAD(P)-binding Rossmann-like Domain"/>
    <property type="match status" value="2"/>
</dbReference>
<name>A0AAU8DR41_9ACTN</name>
<organism evidence="4">
    <name type="scientific">Nakamurella sp. A5-74</name>
    <dbReference type="NCBI Taxonomy" id="3158264"/>
    <lineage>
        <taxon>Bacteria</taxon>
        <taxon>Bacillati</taxon>
        <taxon>Actinomycetota</taxon>
        <taxon>Actinomycetes</taxon>
        <taxon>Nakamurellales</taxon>
        <taxon>Nakamurellaceae</taxon>
        <taxon>Nakamurella</taxon>
    </lineage>
</organism>
<dbReference type="Pfam" id="PF02826">
    <property type="entry name" value="2-Hacid_dh_C"/>
    <property type="match status" value="1"/>
</dbReference>
<dbReference type="InterPro" id="IPR029753">
    <property type="entry name" value="D-isomer_DH_CS"/>
</dbReference>
<evidence type="ECO:0000256" key="1">
    <source>
        <dbReference type="ARBA" id="ARBA00023002"/>
    </source>
</evidence>
<dbReference type="PANTHER" id="PTHR43333:SF1">
    <property type="entry name" value="D-ISOMER SPECIFIC 2-HYDROXYACID DEHYDROGENASE NAD-BINDING DOMAIN-CONTAINING PROTEIN"/>
    <property type="match status" value="1"/>
</dbReference>
<sequence length="342" mass="36627">MRAPSRPKVLICSQLEPEHVQRIADAAACELLYEPELLPTSRFPGDHGGHPPALTAARHQRWSALLAVAEIAFDFDWRSPGTMTETAPQLRWVQATSAGIGAFVQRHGLDEADLILTTAAGTHAAPLAEFAITGALHFVKDVPGLLAAQREHRWQRGVCGQLAGRSATVVGLGSIGRRVVELYSSLGLRVTGVGRPGQRYDLPVRVVDTDGLDAELPDTDILVLACPLTAQTTNLINAARVALLPPGAIVVNVARGAVIDEAALTTALTSGHLAGAALDVFTVEPLPDGSPLWDLPNVLLSPHSASTAAQENELLTDLFIDNLQRYLDGRELRNRYHGERGY</sequence>